<proteinExistence type="predicted"/>
<dbReference type="GeneID" id="81357950"/>
<evidence type="ECO:0000313" key="2">
    <source>
        <dbReference type="EMBL" id="KAJ5099476.1"/>
    </source>
</evidence>
<feature type="compositionally biased region" description="Pro residues" evidence="1">
    <location>
        <begin position="102"/>
        <end position="112"/>
    </location>
</feature>
<feature type="compositionally biased region" description="Polar residues" evidence="1">
    <location>
        <begin position="805"/>
        <end position="816"/>
    </location>
</feature>
<comment type="caution">
    <text evidence="2">The sequence shown here is derived from an EMBL/GenBank/DDBJ whole genome shotgun (WGS) entry which is preliminary data.</text>
</comment>
<reference evidence="2" key="1">
    <citation type="submission" date="2022-11" db="EMBL/GenBank/DDBJ databases">
        <authorList>
            <person name="Petersen C."/>
        </authorList>
    </citation>
    <scope>NUCLEOTIDE SEQUENCE</scope>
    <source>
        <strain evidence="2">IBT 30761</strain>
    </source>
</reference>
<protein>
    <recommendedName>
        <fullName evidence="4">Ubiquitin interaction motif protein</fullName>
    </recommendedName>
</protein>
<dbReference type="SUPFAM" id="SSF46934">
    <property type="entry name" value="UBA-like"/>
    <property type="match status" value="1"/>
</dbReference>
<dbReference type="PANTHER" id="PTHR39597:SF1">
    <property type="entry name" value="UBA DOMAIN-CONTAINING PROTEIN RUP1"/>
    <property type="match status" value="1"/>
</dbReference>
<dbReference type="Pfam" id="PF14555">
    <property type="entry name" value="UBA_4"/>
    <property type="match status" value="1"/>
</dbReference>
<feature type="region of interest" description="Disordered" evidence="1">
    <location>
        <begin position="42"/>
        <end position="123"/>
    </location>
</feature>
<evidence type="ECO:0008006" key="4">
    <source>
        <dbReference type="Google" id="ProtNLM"/>
    </source>
</evidence>
<feature type="region of interest" description="Disordered" evidence="1">
    <location>
        <begin position="743"/>
        <end position="852"/>
    </location>
</feature>
<feature type="compositionally biased region" description="Basic and acidic residues" evidence="1">
    <location>
        <begin position="65"/>
        <end position="74"/>
    </location>
</feature>
<sequence length="852" mass="95562">MASEPPEDAIDNFVSFTSTTREQAIGFLKAHSLDSQRAINAYFEDPTGPHPKVIETPKDLTLGKSPDKGMDIDRPLLQQTPGFYNDNSGTPIGFGQQDHTPSVPPTAPPSRPPSRTNMIDATQPPGYDNATAQPAQRNIGELRHTSEDWWNWWVDKVPRADTHPSYGEGKSVSGNNMSLAQREEQDLQQAVAMSLNQGMGQQETGVTNKQAQSGSTTRDDYDSGAWAMTLFNATSQEVMTGPDPEDRKRVMDQPAFIRPTNNNLYLGGLLTILHGIPLAREAFMLRKKVLFDYGQDSQWWNGQPINLPKIVTVHDGHSADNDWDDIIYETQRLMAFLDSTERAYGSSDALANLKALNDGSSDSEEVISRFLESWHRAALRADPENPLSTIFMSHAYKRTPFDGMEGDEPIEKDMFVFGPQVEQEHGQTLYDVLDTAMWSDQPGQELDDVWLEHVGEILVMKLDSFENSKSLNVEAPVVFYPDRYLSSCREIALDFRARRLEVMAEIQDLEKQISTWTWPRKPCGNLTVKELFEQTAEAVPVVMRGHVARNDPSWTTERKEKLVRDLKYRAGKVQSKLDGLETKKQEVLEKMRSYSKFLTEPSDSPNSPPTHKYTLRGVCTQPHVTYILKRNETTSSGDAMKVDEGSNGQEQWWRISYSAEDGQTRQAEKPGSKGKQPASRNGDFMGYTVRRVEESEALDAAREEWRTVLLVYASESAMGAKAGPAPMQLQGFVRKDNAEFTTECEQSTANAGDTHMSDSSGKDNSMSTQYPSSQERDRDRNVNVFDYEVSDFDSERGSGKEMQEKSQTSLLSASKNKASREATVSRALDDDSVWNSGDEDQEMVDHVEDAKS</sequence>
<feature type="region of interest" description="Disordered" evidence="1">
    <location>
        <begin position="661"/>
        <end position="687"/>
    </location>
</feature>
<dbReference type="InterPro" id="IPR055335">
    <property type="entry name" value="Ucp6/RUP1"/>
</dbReference>
<evidence type="ECO:0000256" key="1">
    <source>
        <dbReference type="SAM" id="MobiDB-lite"/>
    </source>
</evidence>
<dbReference type="CDD" id="cd14273">
    <property type="entry name" value="UBA_TAP-C_like"/>
    <property type="match status" value="1"/>
</dbReference>
<dbReference type="AlphaFoldDB" id="A0A9W9FG20"/>
<evidence type="ECO:0000313" key="3">
    <source>
        <dbReference type="Proteomes" id="UP001149074"/>
    </source>
</evidence>
<dbReference type="GO" id="GO:0005634">
    <property type="term" value="C:nucleus"/>
    <property type="evidence" value="ECO:0007669"/>
    <property type="project" value="TreeGrafter"/>
</dbReference>
<keyword evidence="3" id="KW-1185">Reference proteome</keyword>
<dbReference type="PANTHER" id="PTHR39597">
    <property type="entry name" value="UBA DOMAIN-CONTAINING PROTEIN RUP1"/>
    <property type="match status" value="1"/>
</dbReference>
<feature type="compositionally biased region" description="Polar residues" evidence="1">
    <location>
        <begin position="743"/>
        <end position="773"/>
    </location>
</feature>
<feature type="compositionally biased region" description="Basic and acidic residues" evidence="1">
    <location>
        <begin position="662"/>
        <end position="671"/>
    </location>
</feature>
<feature type="compositionally biased region" description="Basic and acidic residues" evidence="1">
    <location>
        <begin position="793"/>
        <end position="804"/>
    </location>
</feature>
<dbReference type="EMBL" id="JAPQKI010000005">
    <property type="protein sequence ID" value="KAJ5099476.1"/>
    <property type="molecule type" value="Genomic_DNA"/>
</dbReference>
<organism evidence="2 3">
    <name type="scientific">Penicillium argentinense</name>
    <dbReference type="NCBI Taxonomy" id="1131581"/>
    <lineage>
        <taxon>Eukaryota</taxon>
        <taxon>Fungi</taxon>
        <taxon>Dikarya</taxon>
        <taxon>Ascomycota</taxon>
        <taxon>Pezizomycotina</taxon>
        <taxon>Eurotiomycetes</taxon>
        <taxon>Eurotiomycetidae</taxon>
        <taxon>Eurotiales</taxon>
        <taxon>Aspergillaceae</taxon>
        <taxon>Penicillium</taxon>
    </lineage>
</organism>
<accession>A0A9W9FG20</accession>
<dbReference type="GO" id="GO:0016579">
    <property type="term" value="P:protein deubiquitination"/>
    <property type="evidence" value="ECO:0007669"/>
    <property type="project" value="TreeGrafter"/>
</dbReference>
<gene>
    <name evidence="2" type="ORF">N7532_006477</name>
</gene>
<feature type="compositionally biased region" description="Polar residues" evidence="1">
    <location>
        <begin position="77"/>
        <end position="90"/>
    </location>
</feature>
<dbReference type="Proteomes" id="UP001149074">
    <property type="component" value="Unassembled WGS sequence"/>
</dbReference>
<feature type="compositionally biased region" description="Basic and acidic residues" evidence="1">
    <location>
        <begin position="843"/>
        <end position="852"/>
    </location>
</feature>
<dbReference type="Gene3D" id="1.10.8.10">
    <property type="entry name" value="DNA helicase RuvA subunit, C-terminal domain"/>
    <property type="match status" value="1"/>
</dbReference>
<dbReference type="RefSeq" id="XP_056475130.1">
    <property type="nucleotide sequence ID" value="XM_056618971.1"/>
</dbReference>
<name>A0A9W9FG20_9EURO</name>
<dbReference type="GO" id="GO:0005829">
    <property type="term" value="C:cytosol"/>
    <property type="evidence" value="ECO:0007669"/>
    <property type="project" value="TreeGrafter"/>
</dbReference>
<dbReference type="InterPro" id="IPR009060">
    <property type="entry name" value="UBA-like_sf"/>
</dbReference>
<reference evidence="2" key="2">
    <citation type="journal article" date="2023" name="IMA Fungus">
        <title>Comparative genomic study of the Penicillium genus elucidates a diverse pangenome and 15 lateral gene transfer events.</title>
        <authorList>
            <person name="Petersen C."/>
            <person name="Sorensen T."/>
            <person name="Nielsen M.R."/>
            <person name="Sondergaard T.E."/>
            <person name="Sorensen J.L."/>
            <person name="Fitzpatrick D.A."/>
            <person name="Frisvad J.C."/>
            <person name="Nielsen K.L."/>
        </authorList>
    </citation>
    <scope>NUCLEOTIDE SEQUENCE</scope>
    <source>
        <strain evidence="2">IBT 30761</strain>
    </source>
</reference>
<dbReference type="OrthoDB" id="4489171at2759"/>